<name>A0A5C5X5I3_9PLAN</name>
<organism evidence="3 4">
    <name type="scientific">Thalassoglobus neptunius</name>
    <dbReference type="NCBI Taxonomy" id="1938619"/>
    <lineage>
        <taxon>Bacteria</taxon>
        <taxon>Pseudomonadati</taxon>
        <taxon>Planctomycetota</taxon>
        <taxon>Planctomycetia</taxon>
        <taxon>Planctomycetales</taxon>
        <taxon>Planctomycetaceae</taxon>
        <taxon>Thalassoglobus</taxon>
    </lineage>
</organism>
<comment type="caution">
    <text evidence="3">The sequence shown here is derived from an EMBL/GenBank/DDBJ whole genome shotgun (WGS) entry which is preliminary data.</text>
</comment>
<dbReference type="EMBL" id="SIHI01000001">
    <property type="protein sequence ID" value="TWT58184.1"/>
    <property type="molecule type" value="Genomic_DNA"/>
</dbReference>
<keyword evidence="4" id="KW-1185">Reference proteome</keyword>
<accession>A0A5C5X5I3</accession>
<feature type="domain" description="Pyrrolo-quinoline quinone repeat" evidence="2">
    <location>
        <begin position="91"/>
        <end position="346"/>
    </location>
</feature>
<protein>
    <submittedName>
        <fullName evidence="3">Outer membrane biogenesis protein BamB</fullName>
    </submittedName>
</protein>
<dbReference type="Pfam" id="PF13360">
    <property type="entry name" value="PQQ_2"/>
    <property type="match status" value="1"/>
</dbReference>
<evidence type="ECO:0000313" key="4">
    <source>
        <dbReference type="Proteomes" id="UP000317243"/>
    </source>
</evidence>
<dbReference type="RefSeq" id="WP_146508397.1">
    <property type="nucleotide sequence ID" value="NZ_SIHI01000001.1"/>
</dbReference>
<dbReference type="InterPro" id="IPR002372">
    <property type="entry name" value="PQQ_rpt_dom"/>
</dbReference>
<dbReference type="OrthoDB" id="229752at2"/>
<keyword evidence="1" id="KW-0732">Signal</keyword>
<reference evidence="3 4" key="1">
    <citation type="submission" date="2019-02" db="EMBL/GenBank/DDBJ databases">
        <title>Deep-cultivation of Planctomycetes and their phenomic and genomic characterization uncovers novel biology.</title>
        <authorList>
            <person name="Wiegand S."/>
            <person name="Jogler M."/>
            <person name="Boedeker C."/>
            <person name="Pinto D."/>
            <person name="Vollmers J."/>
            <person name="Rivas-Marin E."/>
            <person name="Kohn T."/>
            <person name="Peeters S.H."/>
            <person name="Heuer A."/>
            <person name="Rast P."/>
            <person name="Oberbeckmann S."/>
            <person name="Bunk B."/>
            <person name="Jeske O."/>
            <person name="Meyerdierks A."/>
            <person name="Storesund J.E."/>
            <person name="Kallscheuer N."/>
            <person name="Luecker S."/>
            <person name="Lage O.M."/>
            <person name="Pohl T."/>
            <person name="Merkel B.J."/>
            <person name="Hornburger P."/>
            <person name="Mueller R.-W."/>
            <person name="Bruemmer F."/>
            <person name="Labrenz M."/>
            <person name="Spormann A.M."/>
            <person name="Op Den Camp H."/>
            <person name="Overmann J."/>
            <person name="Amann R."/>
            <person name="Jetten M.S.M."/>
            <person name="Mascher T."/>
            <person name="Medema M.H."/>
            <person name="Devos D.P."/>
            <person name="Kaster A.-K."/>
            <person name="Ovreas L."/>
            <person name="Rohde M."/>
            <person name="Galperin M.Y."/>
            <person name="Jogler C."/>
        </authorList>
    </citation>
    <scope>NUCLEOTIDE SEQUENCE [LARGE SCALE GENOMIC DNA]</scope>
    <source>
        <strain evidence="3 4">KOR42</strain>
    </source>
</reference>
<dbReference type="PANTHER" id="PTHR34512:SF30">
    <property type="entry name" value="OUTER MEMBRANE PROTEIN ASSEMBLY FACTOR BAMB"/>
    <property type="match status" value="1"/>
</dbReference>
<feature type="signal peptide" evidence="1">
    <location>
        <begin position="1"/>
        <end position="25"/>
    </location>
</feature>
<dbReference type="Gene3D" id="2.40.10.480">
    <property type="match status" value="1"/>
</dbReference>
<dbReference type="PANTHER" id="PTHR34512">
    <property type="entry name" value="CELL SURFACE PROTEIN"/>
    <property type="match status" value="1"/>
</dbReference>
<feature type="chain" id="PRO_5022679643" evidence="1">
    <location>
        <begin position="26"/>
        <end position="425"/>
    </location>
</feature>
<evidence type="ECO:0000256" key="1">
    <source>
        <dbReference type="SAM" id="SignalP"/>
    </source>
</evidence>
<proteinExistence type="predicted"/>
<gene>
    <name evidence="3" type="ORF">KOR42_15550</name>
</gene>
<dbReference type="AlphaFoldDB" id="A0A5C5X5I3"/>
<dbReference type="InterPro" id="IPR011047">
    <property type="entry name" value="Quinoprotein_ADH-like_sf"/>
</dbReference>
<dbReference type="Gene3D" id="2.130.10.10">
    <property type="entry name" value="YVTN repeat-like/Quinoprotein amine dehydrogenase"/>
    <property type="match status" value="1"/>
</dbReference>
<evidence type="ECO:0000259" key="2">
    <source>
        <dbReference type="Pfam" id="PF13360"/>
    </source>
</evidence>
<dbReference type="SUPFAM" id="SSF50998">
    <property type="entry name" value="Quinoprotein alcohol dehydrogenase-like"/>
    <property type="match status" value="1"/>
</dbReference>
<evidence type="ECO:0000313" key="3">
    <source>
        <dbReference type="EMBL" id="TWT58184.1"/>
    </source>
</evidence>
<sequence length="425" mass="46032" precursor="true">MSIHFRICKPLLLSLSLLIPAVANGDEDWPTFRGPERTNVAPDTDLLEQWPSGGPSLLWKASGLGIGYSSVSIVDGRIYTMGDHLPDSGSDEYLICLDQDGGDLIWKMKTGPAWENGKEDWQSTRSTPTVDGNRVYALTAFGELICASTDGEEIWRRNLKEEFSGKKADSWGYSESVLIDGDTLVCTPGGPENTMLALDKKTGEKKWSTSRPEDRGAGHASVVISHVGGEKVYVNSTGSGAMGVRASDGELLWTFDIDKTTAVIPTPIVRDDLVFFCAGYNRGGALLRQVPAGSGKVNMEVVYPLQTHLSNKHGGVVLVGDYIYGGVDSNPIPFCADLMTGEQKWKGRGTGSGSVSVVAADGHLYFRYQSGEVSLVKATPEKFERVSEFTVPGSGGRPSWAHPVILEGKLYLREGNDLLCYDIKK</sequence>
<dbReference type="Proteomes" id="UP000317243">
    <property type="component" value="Unassembled WGS sequence"/>
</dbReference>
<dbReference type="InterPro" id="IPR015943">
    <property type="entry name" value="WD40/YVTN_repeat-like_dom_sf"/>
</dbReference>